<dbReference type="OrthoDB" id="9805159at2"/>
<protein>
    <submittedName>
        <fullName evidence="5">Alpha amylase, catalytic region</fullName>
    </submittedName>
</protein>
<dbReference type="PANTHER" id="PTHR10357:SF179">
    <property type="entry name" value="NEUTRAL AND BASIC AMINO ACID TRANSPORT PROTEIN RBAT"/>
    <property type="match status" value="1"/>
</dbReference>
<dbReference type="SUPFAM" id="SSF51011">
    <property type="entry name" value="Glycosyl hydrolase domain"/>
    <property type="match status" value="1"/>
</dbReference>
<evidence type="ECO:0000256" key="3">
    <source>
        <dbReference type="ARBA" id="ARBA00023295"/>
    </source>
</evidence>
<dbReference type="STRING" id="266779.Meso_3687"/>
<dbReference type="AlphaFoldDB" id="Q11C20"/>
<feature type="domain" description="Glycosyl hydrolase family 13 catalytic" evidence="4">
    <location>
        <begin position="25"/>
        <end position="396"/>
    </location>
</feature>
<gene>
    <name evidence="5" type="ordered locus">Meso_3687</name>
</gene>
<dbReference type="FunFam" id="3.90.400.10:FF:000002">
    <property type="entry name" value="Sucrose isomerase"/>
    <property type="match status" value="1"/>
</dbReference>
<evidence type="ECO:0000259" key="4">
    <source>
        <dbReference type="SMART" id="SM00642"/>
    </source>
</evidence>
<sequence length="540" mass="62164">MKGTSPDVEVHSSQEPWWRRGVIYQIYPRSFQDSNGDGIGDIRGIIDRLDYLVWLGIDAVWISPIFFSPMADFGYDIADYRKIDPLFGTLTDFDQLIEAAHRRGIRILLDYVPNHSSDRHQWFLEARSSRDNPRRDFYIWRDAAPDGGPPNNWQSEFGGSAWELDAATGQYYYHAFLKEQPDLNWRNPEVRREMYDVLRFWLDRGVDGFRVDVMWHLIKDAEFRDNPQNPDWTEDMPPHKSVLSIYSCDQEEVHDVVSEMRAVLDEYGGDRLLIGEIYLPIARLVAYYGRDLRGAHLPFNFRLIEAQWDARHIERQIVEYEAALPEGGWPNWVLSNHDKPRIASRVGRDQARVAAMMLLTLRGTPTIYYGDEIGMNDAPIPPERVQDPFELRVPGRGFGRDPQRTPMQWDNTVNAGFSTGSPWLPLAPDKDSFNVEAERSDPHSMLSLYRRLIAFRRENDALNLGRYASVEADSCVLAYLRETENDRYLIALNLGPEPAVLETPGQCRIVISTEGKAEGEIVEEKLHLQGNEGVLAEMMS</sequence>
<dbReference type="HOGENOM" id="CLU_006462_2_3_5"/>
<accession>Q11C20</accession>
<evidence type="ECO:0000256" key="1">
    <source>
        <dbReference type="ARBA" id="ARBA00008061"/>
    </source>
</evidence>
<organism evidence="5">
    <name type="scientific">Chelativorans sp. (strain BNC1)</name>
    <dbReference type="NCBI Taxonomy" id="266779"/>
    <lineage>
        <taxon>Bacteria</taxon>
        <taxon>Pseudomonadati</taxon>
        <taxon>Pseudomonadota</taxon>
        <taxon>Alphaproteobacteria</taxon>
        <taxon>Hyphomicrobiales</taxon>
        <taxon>Phyllobacteriaceae</taxon>
        <taxon>Chelativorans</taxon>
    </lineage>
</organism>
<dbReference type="EMBL" id="CP000390">
    <property type="protein sequence ID" value="ABG65055.1"/>
    <property type="molecule type" value="Genomic_DNA"/>
</dbReference>
<dbReference type="InterPro" id="IPR017853">
    <property type="entry name" value="GH"/>
</dbReference>
<dbReference type="eggNOG" id="COG0366">
    <property type="taxonomic scope" value="Bacteria"/>
</dbReference>
<dbReference type="CAZy" id="GH13">
    <property type="family name" value="Glycoside Hydrolase Family 13"/>
</dbReference>
<dbReference type="Pfam" id="PF00128">
    <property type="entry name" value="Alpha-amylase"/>
    <property type="match status" value="1"/>
</dbReference>
<dbReference type="Gene3D" id="3.20.20.80">
    <property type="entry name" value="Glycosidases"/>
    <property type="match status" value="2"/>
</dbReference>
<dbReference type="InterPro" id="IPR045857">
    <property type="entry name" value="O16G_dom_2"/>
</dbReference>
<dbReference type="InterPro" id="IPR006047">
    <property type="entry name" value="GH13_cat_dom"/>
</dbReference>
<keyword evidence="3" id="KW-0326">Glycosidase</keyword>
<dbReference type="KEGG" id="mes:Meso_3687"/>
<dbReference type="SUPFAM" id="SSF51445">
    <property type="entry name" value="(Trans)glycosidases"/>
    <property type="match status" value="1"/>
</dbReference>
<dbReference type="InterPro" id="IPR013780">
    <property type="entry name" value="Glyco_hydro_b"/>
</dbReference>
<dbReference type="GO" id="GO:0004556">
    <property type="term" value="F:alpha-amylase activity"/>
    <property type="evidence" value="ECO:0007669"/>
    <property type="project" value="TreeGrafter"/>
</dbReference>
<dbReference type="GO" id="GO:0009313">
    <property type="term" value="P:oligosaccharide catabolic process"/>
    <property type="evidence" value="ECO:0007669"/>
    <property type="project" value="TreeGrafter"/>
</dbReference>
<dbReference type="Gene3D" id="2.60.40.1180">
    <property type="entry name" value="Golgi alpha-mannosidase II"/>
    <property type="match status" value="1"/>
</dbReference>
<dbReference type="PANTHER" id="PTHR10357">
    <property type="entry name" value="ALPHA-AMYLASE FAMILY MEMBER"/>
    <property type="match status" value="1"/>
</dbReference>
<dbReference type="SMART" id="SM00642">
    <property type="entry name" value="Aamy"/>
    <property type="match status" value="1"/>
</dbReference>
<proteinExistence type="inferred from homology"/>
<name>Q11C20_CHESB</name>
<reference evidence="5" key="1">
    <citation type="submission" date="2006-06" db="EMBL/GenBank/DDBJ databases">
        <title>Complete sequence of chromosome of Chelativorans sp. BNC1.</title>
        <authorList>
            <consortium name="US DOE Joint Genome Institute"/>
            <person name="Copeland A."/>
            <person name="Lucas S."/>
            <person name="Lapidus A."/>
            <person name="Barry K."/>
            <person name="Detter J.C."/>
            <person name="Glavina del Rio T."/>
            <person name="Hammon N."/>
            <person name="Israni S."/>
            <person name="Dalin E."/>
            <person name="Tice H."/>
            <person name="Pitluck S."/>
            <person name="Chertkov O."/>
            <person name="Brettin T."/>
            <person name="Bruce D."/>
            <person name="Han C."/>
            <person name="Tapia R."/>
            <person name="Gilna P."/>
            <person name="Schmutz J."/>
            <person name="Larimer F."/>
            <person name="Land M."/>
            <person name="Hauser L."/>
            <person name="Kyrpides N."/>
            <person name="Mikhailova N."/>
            <person name="Richardson P."/>
        </authorList>
    </citation>
    <scope>NUCLEOTIDE SEQUENCE</scope>
    <source>
        <strain evidence="5">BNC1</strain>
    </source>
</reference>
<evidence type="ECO:0000256" key="2">
    <source>
        <dbReference type="ARBA" id="ARBA00022801"/>
    </source>
</evidence>
<comment type="similarity">
    <text evidence="1">Belongs to the glycosyl hydrolase 13 family.</text>
</comment>
<dbReference type="Gene3D" id="3.90.400.10">
    <property type="entry name" value="Oligo-1,6-glucosidase, Domain 2"/>
    <property type="match status" value="1"/>
</dbReference>
<dbReference type="CDD" id="cd11331">
    <property type="entry name" value="AmyAc_OligoGlu_like"/>
    <property type="match status" value="1"/>
</dbReference>
<keyword evidence="2" id="KW-0378">Hydrolase</keyword>
<evidence type="ECO:0000313" key="5">
    <source>
        <dbReference type="EMBL" id="ABG65055.1"/>
    </source>
</evidence>